<feature type="compositionally biased region" description="Polar residues" evidence="1">
    <location>
        <begin position="419"/>
        <end position="432"/>
    </location>
</feature>
<feature type="compositionally biased region" description="Basic and acidic residues" evidence="1">
    <location>
        <begin position="443"/>
        <end position="454"/>
    </location>
</feature>
<feature type="region of interest" description="Disordered" evidence="1">
    <location>
        <begin position="233"/>
        <end position="313"/>
    </location>
</feature>
<feature type="compositionally biased region" description="Basic and acidic residues" evidence="1">
    <location>
        <begin position="593"/>
        <end position="608"/>
    </location>
</feature>
<dbReference type="Proteomes" id="UP000800035">
    <property type="component" value="Unassembled WGS sequence"/>
</dbReference>
<organism evidence="2 3">
    <name type="scientific">Byssothecium circinans</name>
    <dbReference type="NCBI Taxonomy" id="147558"/>
    <lineage>
        <taxon>Eukaryota</taxon>
        <taxon>Fungi</taxon>
        <taxon>Dikarya</taxon>
        <taxon>Ascomycota</taxon>
        <taxon>Pezizomycotina</taxon>
        <taxon>Dothideomycetes</taxon>
        <taxon>Pleosporomycetidae</taxon>
        <taxon>Pleosporales</taxon>
        <taxon>Massarineae</taxon>
        <taxon>Massarinaceae</taxon>
        <taxon>Byssothecium</taxon>
    </lineage>
</organism>
<dbReference type="EMBL" id="ML976994">
    <property type="protein sequence ID" value="KAF1955534.1"/>
    <property type="molecule type" value="Genomic_DNA"/>
</dbReference>
<dbReference type="OrthoDB" id="3946796at2759"/>
<keyword evidence="3" id="KW-1185">Reference proteome</keyword>
<evidence type="ECO:0000256" key="1">
    <source>
        <dbReference type="SAM" id="MobiDB-lite"/>
    </source>
</evidence>
<feature type="region of interest" description="Disordered" evidence="1">
    <location>
        <begin position="543"/>
        <end position="580"/>
    </location>
</feature>
<feature type="region of interest" description="Disordered" evidence="1">
    <location>
        <begin position="650"/>
        <end position="671"/>
    </location>
</feature>
<feature type="region of interest" description="Disordered" evidence="1">
    <location>
        <begin position="326"/>
        <end position="527"/>
    </location>
</feature>
<sequence length="750" mass="81044">MRLTRAALRAEAEAQQPVIETADASNAHSDPKGRVPLGEVSTNTAIEPEVEHPQSQKMPPKKRKAKGGARGKKGKGVDEVEVADVLEDERAAAGSPASDAAVDELAKEPNDDHLTDGVDGQQRPASPPRAVRMTRRQLAKQQDELTKSLRSRGPAPTEPVEIEFENTIPGAQAESTKPQETPAVEEAPAEPYAETVEENPVTVAEEQAVEEPQRTPVKAKELVETPVATVQEVQGVETNAPAEIQVPVEPTPVETPEEIAPSVEVSEPEPKTLSSEKPCEGEATPVASRTSTRPSSRSPSKSPMRLEESIEAFDALEEALENVGTVIPKFDQSGDEKSPSKKAFPDTTSRRPPLGSKVSRNSSIAPRSLKPAAPRGSLARSSSVRVAPSKERKGSEVTDYLASKRRPISMSFPTPPPAQKSTRAPTKATFQLSGEAVAAKLKAQKEERLKREAEAGPAKPRPISMPPPPKSTKPPTKPNFQLPGEAVAAKLKTQKEERLRREAEGEIPTRPNNLPAPLKSTKPPTVANFQLPGEAIAAKLKAQKEERLRREAEGEQCTSRPISLPPPPKSTKAPTVPNFQLPGEAIAAKLKAQREERLKREEEAEAARKAQASSFKARPAPVRKPPAPVRQTASSAARLNGMAIENAANKRNSVTVSRSTSNASFNRKSTALGTSRSLVAPTDAAALKLRGKEVFNRDKIEKEARDKERREKEEAAKRARAEAAERGRIASREWAEKQKRKLMAARAEAA</sequence>
<feature type="compositionally biased region" description="Low complexity" evidence="1">
    <location>
        <begin position="609"/>
        <end position="620"/>
    </location>
</feature>
<accession>A0A6A5TTB3</accession>
<feature type="compositionally biased region" description="Basic residues" evidence="1">
    <location>
        <begin position="59"/>
        <end position="74"/>
    </location>
</feature>
<name>A0A6A5TTB3_9PLEO</name>
<feature type="region of interest" description="Disordered" evidence="1">
    <location>
        <begin position="699"/>
        <end position="732"/>
    </location>
</feature>
<gene>
    <name evidence="2" type="ORF">CC80DRAFT_594277</name>
</gene>
<feature type="compositionally biased region" description="Basic and acidic residues" evidence="1">
    <location>
        <begin position="493"/>
        <end position="504"/>
    </location>
</feature>
<feature type="compositionally biased region" description="Basic and acidic residues" evidence="1">
    <location>
        <begin position="104"/>
        <end position="116"/>
    </location>
</feature>
<feature type="region of interest" description="Disordered" evidence="1">
    <location>
        <begin position="593"/>
        <end position="634"/>
    </location>
</feature>
<proteinExistence type="predicted"/>
<evidence type="ECO:0000313" key="3">
    <source>
        <dbReference type="Proteomes" id="UP000800035"/>
    </source>
</evidence>
<dbReference type="AlphaFoldDB" id="A0A6A5TTB3"/>
<feature type="compositionally biased region" description="Pro residues" evidence="1">
    <location>
        <begin position="459"/>
        <end position="477"/>
    </location>
</feature>
<protein>
    <submittedName>
        <fullName evidence="2">Uncharacterized protein</fullName>
    </submittedName>
</protein>
<evidence type="ECO:0000313" key="2">
    <source>
        <dbReference type="EMBL" id="KAF1955534.1"/>
    </source>
</evidence>
<reference evidence="2" key="1">
    <citation type="journal article" date="2020" name="Stud. Mycol.">
        <title>101 Dothideomycetes genomes: a test case for predicting lifestyles and emergence of pathogens.</title>
        <authorList>
            <person name="Haridas S."/>
            <person name="Albert R."/>
            <person name="Binder M."/>
            <person name="Bloem J."/>
            <person name="Labutti K."/>
            <person name="Salamov A."/>
            <person name="Andreopoulos B."/>
            <person name="Baker S."/>
            <person name="Barry K."/>
            <person name="Bills G."/>
            <person name="Bluhm B."/>
            <person name="Cannon C."/>
            <person name="Castanera R."/>
            <person name="Culley D."/>
            <person name="Daum C."/>
            <person name="Ezra D."/>
            <person name="Gonzalez J."/>
            <person name="Henrissat B."/>
            <person name="Kuo A."/>
            <person name="Liang C."/>
            <person name="Lipzen A."/>
            <person name="Lutzoni F."/>
            <person name="Magnuson J."/>
            <person name="Mondo S."/>
            <person name="Nolan M."/>
            <person name="Ohm R."/>
            <person name="Pangilinan J."/>
            <person name="Park H.-J."/>
            <person name="Ramirez L."/>
            <person name="Alfaro M."/>
            <person name="Sun H."/>
            <person name="Tritt A."/>
            <person name="Yoshinaga Y."/>
            <person name="Zwiers L.-H."/>
            <person name="Turgeon B."/>
            <person name="Goodwin S."/>
            <person name="Spatafora J."/>
            <person name="Crous P."/>
            <person name="Grigoriev I."/>
        </authorList>
    </citation>
    <scope>NUCLEOTIDE SEQUENCE</scope>
    <source>
        <strain evidence="2">CBS 675.92</strain>
    </source>
</reference>
<feature type="region of interest" description="Disordered" evidence="1">
    <location>
        <begin position="1"/>
        <end position="220"/>
    </location>
</feature>
<feature type="compositionally biased region" description="Basic and acidic residues" evidence="1">
    <location>
        <begin position="543"/>
        <end position="553"/>
    </location>
</feature>
<feature type="compositionally biased region" description="Low complexity" evidence="1">
    <location>
        <begin position="178"/>
        <end position="194"/>
    </location>
</feature>
<feature type="compositionally biased region" description="Low complexity" evidence="1">
    <location>
        <begin position="288"/>
        <end position="303"/>
    </location>
</feature>